<accession>A0A167GLP2</accession>
<name>A0A167GLP2_CALVF</name>
<feature type="transmembrane region" description="Helical" evidence="1">
    <location>
        <begin position="37"/>
        <end position="58"/>
    </location>
</feature>
<reference evidence="2 3" key="1">
    <citation type="journal article" date="2016" name="Mol. Biol. Evol.">
        <title>Comparative Genomics of Early-Diverging Mushroom-Forming Fungi Provides Insights into the Origins of Lignocellulose Decay Capabilities.</title>
        <authorList>
            <person name="Nagy L.G."/>
            <person name="Riley R."/>
            <person name="Tritt A."/>
            <person name="Adam C."/>
            <person name="Daum C."/>
            <person name="Floudas D."/>
            <person name="Sun H."/>
            <person name="Yadav J.S."/>
            <person name="Pangilinan J."/>
            <person name="Larsson K.H."/>
            <person name="Matsuura K."/>
            <person name="Barry K."/>
            <person name="Labutti K."/>
            <person name="Kuo R."/>
            <person name="Ohm R.A."/>
            <person name="Bhattacharya S.S."/>
            <person name="Shirouzu T."/>
            <person name="Yoshinaga Y."/>
            <person name="Martin F.M."/>
            <person name="Grigoriev I.V."/>
            <person name="Hibbett D.S."/>
        </authorList>
    </citation>
    <scope>NUCLEOTIDE SEQUENCE [LARGE SCALE GENOMIC DNA]</scope>
    <source>
        <strain evidence="2 3">TUFC12733</strain>
    </source>
</reference>
<evidence type="ECO:0000313" key="2">
    <source>
        <dbReference type="EMBL" id="KZO90690.1"/>
    </source>
</evidence>
<keyword evidence="1" id="KW-0472">Membrane</keyword>
<keyword evidence="3" id="KW-1185">Reference proteome</keyword>
<feature type="transmembrane region" description="Helical" evidence="1">
    <location>
        <begin position="64"/>
        <end position="92"/>
    </location>
</feature>
<dbReference type="Proteomes" id="UP000076738">
    <property type="component" value="Unassembled WGS sequence"/>
</dbReference>
<proteinExistence type="predicted"/>
<gene>
    <name evidence="2" type="ORF">CALVIDRAFT_387532</name>
</gene>
<protein>
    <submittedName>
        <fullName evidence="2">Uncharacterized protein</fullName>
    </submittedName>
</protein>
<organism evidence="2 3">
    <name type="scientific">Calocera viscosa (strain TUFC12733)</name>
    <dbReference type="NCBI Taxonomy" id="1330018"/>
    <lineage>
        <taxon>Eukaryota</taxon>
        <taxon>Fungi</taxon>
        <taxon>Dikarya</taxon>
        <taxon>Basidiomycota</taxon>
        <taxon>Agaricomycotina</taxon>
        <taxon>Dacrymycetes</taxon>
        <taxon>Dacrymycetales</taxon>
        <taxon>Dacrymycetaceae</taxon>
        <taxon>Calocera</taxon>
    </lineage>
</organism>
<keyword evidence="1" id="KW-1133">Transmembrane helix</keyword>
<dbReference type="AlphaFoldDB" id="A0A167GLP2"/>
<evidence type="ECO:0000256" key="1">
    <source>
        <dbReference type="SAM" id="Phobius"/>
    </source>
</evidence>
<dbReference type="EMBL" id="KV417336">
    <property type="protein sequence ID" value="KZO90690.1"/>
    <property type="molecule type" value="Genomic_DNA"/>
</dbReference>
<evidence type="ECO:0000313" key="3">
    <source>
        <dbReference type="Proteomes" id="UP000076738"/>
    </source>
</evidence>
<sequence length="96" mass="10952">MHRIASRISRNHLSRPTISCWVSGFRSYMIFWVRDRLLLSLLHCCCCCISYESCNMWVPSELVAVLNAVCVAAFPFLRTAAMVLIPVLGVGFRKTR</sequence>
<keyword evidence="1" id="KW-0812">Transmembrane</keyword>